<comment type="caution">
    <text evidence="1">The sequence shown here is derived from an EMBL/GenBank/DDBJ whole genome shotgun (WGS) entry which is preliminary data.</text>
</comment>
<evidence type="ECO:0008006" key="3">
    <source>
        <dbReference type="Google" id="ProtNLM"/>
    </source>
</evidence>
<dbReference type="Gene3D" id="3.30.450.30">
    <property type="entry name" value="Dynein light chain 2a, cytoplasmic"/>
    <property type="match status" value="1"/>
</dbReference>
<dbReference type="SUPFAM" id="SSF103196">
    <property type="entry name" value="Roadblock/LC7 domain"/>
    <property type="match status" value="1"/>
</dbReference>
<dbReference type="AlphaFoldDB" id="A0A933IDS4"/>
<gene>
    <name evidence="1" type="ORF">HY768_09910</name>
</gene>
<dbReference type="EMBL" id="JACQXR010000133">
    <property type="protein sequence ID" value="MBI4727509.1"/>
    <property type="molecule type" value="Genomic_DNA"/>
</dbReference>
<organism evidence="1 2">
    <name type="scientific">candidate division TA06 bacterium</name>
    <dbReference type="NCBI Taxonomy" id="2250710"/>
    <lineage>
        <taxon>Bacteria</taxon>
        <taxon>Bacteria division TA06</taxon>
    </lineage>
</organism>
<dbReference type="Proteomes" id="UP000736328">
    <property type="component" value="Unassembled WGS sequence"/>
</dbReference>
<evidence type="ECO:0000313" key="1">
    <source>
        <dbReference type="EMBL" id="MBI4727509.1"/>
    </source>
</evidence>
<evidence type="ECO:0000313" key="2">
    <source>
        <dbReference type="Proteomes" id="UP000736328"/>
    </source>
</evidence>
<proteinExistence type="predicted"/>
<sequence>MDSASSNYEKLLKELTDLIPGAVSANLTGVDGIGIAFYNIDPAFDPTLADAEFATMLAAANRAAQNLTVGDISELIFTTGKITIILRMVGIDFYLGVGLQAGVGNIGMARLQMRRAVEAFVRALY</sequence>
<name>A0A933IDS4_UNCT6</name>
<reference evidence="1" key="1">
    <citation type="submission" date="2020-07" db="EMBL/GenBank/DDBJ databases">
        <title>Huge and variable diversity of episymbiotic CPR bacteria and DPANN archaea in groundwater ecosystems.</title>
        <authorList>
            <person name="He C.Y."/>
            <person name="Keren R."/>
            <person name="Whittaker M."/>
            <person name="Farag I.F."/>
            <person name="Doudna J."/>
            <person name="Cate J.H.D."/>
            <person name="Banfield J.F."/>
        </authorList>
    </citation>
    <scope>NUCLEOTIDE SEQUENCE</scope>
    <source>
        <strain evidence="1">NC_groundwater_1520_Pr4_B-0.1um_53_5</strain>
    </source>
</reference>
<accession>A0A933IDS4</accession>
<protein>
    <recommendedName>
        <fullName evidence="3">Roadblock/LAMTOR2 domain-containing protein</fullName>
    </recommendedName>
</protein>